<dbReference type="InterPro" id="IPR010869">
    <property type="entry name" value="DUF1501"/>
</dbReference>
<dbReference type="Pfam" id="PF07394">
    <property type="entry name" value="DUF1501"/>
    <property type="match status" value="1"/>
</dbReference>
<dbReference type="PANTHER" id="PTHR43737">
    <property type="entry name" value="BLL7424 PROTEIN"/>
    <property type="match status" value="1"/>
</dbReference>
<dbReference type="Gene3D" id="3.40.720.10">
    <property type="entry name" value="Alkaline Phosphatase, subunit A"/>
    <property type="match status" value="1"/>
</dbReference>
<accession>A0AAT9FGS2</accession>
<dbReference type="InterPro" id="IPR017850">
    <property type="entry name" value="Alkaline_phosphatase_core_sf"/>
</dbReference>
<dbReference type="KEGG" id="osu:NT6N_02080"/>
<dbReference type="EMBL" id="AP026866">
    <property type="protein sequence ID" value="BDS05168.1"/>
    <property type="molecule type" value="Genomic_DNA"/>
</dbReference>
<dbReference type="AlphaFoldDB" id="A0AAT9FGS2"/>
<organism evidence="1">
    <name type="scientific">Oceaniferula spumae</name>
    <dbReference type="NCBI Taxonomy" id="2979115"/>
    <lineage>
        <taxon>Bacteria</taxon>
        <taxon>Pseudomonadati</taxon>
        <taxon>Verrucomicrobiota</taxon>
        <taxon>Verrucomicrobiia</taxon>
        <taxon>Verrucomicrobiales</taxon>
        <taxon>Verrucomicrobiaceae</taxon>
        <taxon>Oceaniferula</taxon>
    </lineage>
</organism>
<dbReference type="SUPFAM" id="SSF53649">
    <property type="entry name" value="Alkaline phosphatase-like"/>
    <property type="match status" value="1"/>
</dbReference>
<reference evidence="1" key="1">
    <citation type="submission" date="2024-07" db="EMBL/GenBank/DDBJ databases">
        <title>Complete genome sequence of Verrucomicrobiaceae bacterium NT6N.</title>
        <authorList>
            <person name="Huang C."/>
            <person name="Takami H."/>
            <person name="Hamasaki K."/>
        </authorList>
    </citation>
    <scope>NUCLEOTIDE SEQUENCE</scope>
    <source>
        <strain evidence="1">NT6N</strain>
    </source>
</reference>
<sequence>MDIFQQLQAEELQHSTRRHFMRDCATGMGAMWMAMQGQKAMASGGGPLSIPHDANAPLTPIAPTFAPKVKRVIYIHMIGAPSQLELFNYKPELEKYNGKECPQEYLEGQRFAFIQGTPKLLGPLYKFKQHGECGAYVSDRMPHLAKHVDDLCFIHSMQTDQFNHGPAQLMIQTGNQNLGYPAIGSWVSWGLGSMNNNLPGFMVLLSGGRLPRVGKSLWGSGFLPSVYQGVQCRSTGSPVLNTANPAGVSSEIRRRTLDSLKKINRKTYEEVGDPETLTRIAQYEMAFRMQTSVPEVMDIKNEPKHIHEMYGTQPGKESFANNCLLARKLIENDVRFVQLYDWGWDSHGASASEALDKGFKNKCQQTDKPVSALLTDLKQRGLLDDTLVVWGGEFGRTPMQENRGGSSIMGRDHNPNAFTMWMAGAGVKKGLSYGETDMLGYTVTKDPVHVRDFHATLLHMMGYDHNRLSVPFQGLNQKLTGVKKAQVIKGILA</sequence>
<proteinExistence type="predicted"/>
<dbReference type="PANTHER" id="PTHR43737:SF1">
    <property type="entry name" value="DUF1501 DOMAIN-CONTAINING PROTEIN"/>
    <property type="match status" value="1"/>
</dbReference>
<protein>
    <submittedName>
        <fullName evidence="1">Sulfatase</fullName>
    </submittedName>
</protein>
<name>A0AAT9FGS2_9BACT</name>
<evidence type="ECO:0000313" key="1">
    <source>
        <dbReference type="EMBL" id="BDS05168.1"/>
    </source>
</evidence>
<gene>
    <name evidence="1" type="ORF">NT6N_02080</name>
</gene>